<dbReference type="SUPFAM" id="SSF52540">
    <property type="entry name" value="P-loop containing nucleoside triphosphate hydrolases"/>
    <property type="match status" value="1"/>
</dbReference>
<dbReference type="PANTHER" id="PTHR43394">
    <property type="entry name" value="ATP-DEPENDENT PERMEASE MDL1, MITOCHONDRIAL"/>
    <property type="match status" value="1"/>
</dbReference>
<dbReference type="EMBL" id="CAUYUJ010014202">
    <property type="protein sequence ID" value="CAK0838146.1"/>
    <property type="molecule type" value="Genomic_DNA"/>
</dbReference>
<dbReference type="Pfam" id="PF00005">
    <property type="entry name" value="ABC_tran"/>
    <property type="match status" value="1"/>
</dbReference>
<dbReference type="InterPro" id="IPR027417">
    <property type="entry name" value="P-loop_NTPase"/>
</dbReference>
<reference evidence="7" key="1">
    <citation type="submission" date="2023-10" db="EMBL/GenBank/DDBJ databases">
        <authorList>
            <person name="Chen Y."/>
            <person name="Shah S."/>
            <person name="Dougan E. K."/>
            <person name="Thang M."/>
            <person name="Chan C."/>
        </authorList>
    </citation>
    <scope>NUCLEOTIDE SEQUENCE [LARGE SCALE GENOMIC DNA]</scope>
</reference>
<dbReference type="Proteomes" id="UP001189429">
    <property type="component" value="Unassembled WGS sequence"/>
</dbReference>
<dbReference type="Pfam" id="PF00664">
    <property type="entry name" value="ABC_membrane"/>
    <property type="match status" value="1"/>
</dbReference>
<evidence type="ECO:0000313" key="7">
    <source>
        <dbReference type="EMBL" id="CAK0838146.1"/>
    </source>
</evidence>
<evidence type="ECO:0000256" key="2">
    <source>
        <dbReference type="ARBA" id="ARBA00022692"/>
    </source>
</evidence>
<keyword evidence="8" id="KW-1185">Reference proteome</keyword>
<dbReference type="InterPro" id="IPR039421">
    <property type="entry name" value="Type_1_exporter"/>
</dbReference>
<keyword evidence="3 5" id="KW-1133">Transmembrane helix</keyword>
<sequence>VFSLCPLNLLGGGMFVSVVLTILSFLQPFFQGKLVDIAVDAFNKGETDDIWPKLMPGLTWVALSMLGSYLCEIVVGILFAVCGHTTVTRLRIKLFRNLTEQEIAFYDSHVSGELSSRLINDSAALSSLTQFTTQTMLGAIVKFVGSLVAMYMTHPELALLSTIITPVNTLLVRKTGKTVGHYGVVQNHAMAKANGVAIEVLGSIRTVQSNVGECQEASRFMDRLNYYLRIIKATVYIETVLRFTQFGLSKIRNVVVLAYAMHQVINGKLSIGEYTAFNQYINLYEDGFKNLADIWVNFKQTITSTGKFVQLLLRDPAIPVDGGRCLAECCGHLAVEDVDFAYEGRPDHLVLSKVNFVARPGDIIALVGESGAGKSTIGRLLLRYYDPRGGRVALDGVDSRELNLRWLRSQIGFVEQEPVLFDRPMHENIAYGSARGRHAIWPLPLHGLLGRPQFAIAVTFSWTQPHQSFYTIWLGSSPSENPFGILLSLRC</sequence>
<dbReference type="PROSITE" id="PS50929">
    <property type="entry name" value="ABC_TM1F"/>
    <property type="match status" value="1"/>
</dbReference>
<feature type="transmembrane region" description="Helical" evidence="5">
    <location>
        <begin position="7"/>
        <end position="26"/>
    </location>
</feature>
<organism evidence="7 8">
    <name type="scientific">Prorocentrum cordatum</name>
    <dbReference type="NCBI Taxonomy" id="2364126"/>
    <lineage>
        <taxon>Eukaryota</taxon>
        <taxon>Sar</taxon>
        <taxon>Alveolata</taxon>
        <taxon>Dinophyceae</taxon>
        <taxon>Prorocentrales</taxon>
        <taxon>Prorocentraceae</taxon>
        <taxon>Prorocentrum</taxon>
    </lineage>
</organism>
<evidence type="ECO:0000313" key="8">
    <source>
        <dbReference type="Proteomes" id="UP001189429"/>
    </source>
</evidence>
<keyword evidence="4 5" id="KW-0472">Membrane</keyword>
<evidence type="ECO:0000256" key="1">
    <source>
        <dbReference type="ARBA" id="ARBA00004141"/>
    </source>
</evidence>
<protein>
    <recommendedName>
        <fullName evidence="6">ABC transmembrane type-1 domain-containing protein</fullName>
    </recommendedName>
</protein>
<dbReference type="InterPro" id="IPR011527">
    <property type="entry name" value="ABC1_TM_dom"/>
</dbReference>
<comment type="subcellular location">
    <subcellularLocation>
        <location evidence="1">Membrane</location>
        <topology evidence="1">Multi-pass membrane protein</topology>
    </subcellularLocation>
</comment>
<dbReference type="SUPFAM" id="SSF90123">
    <property type="entry name" value="ABC transporter transmembrane region"/>
    <property type="match status" value="1"/>
</dbReference>
<comment type="caution">
    <text evidence="7">The sequence shown here is derived from an EMBL/GenBank/DDBJ whole genome shotgun (WGS) entry which is preliminary data.</text>
</comment>
<proteinExistence type="predicted"/>
<feature type="transmembrane region" description="Helical" evidence="5">
    <location>
        <begin position="60"/>
        <end position="83"/>
    </location>
</feature>
<evidence type="ECO:0000256" key="4">
    <source>
        <dbReference type="ARBA" id="ARBA00023136"/>
    </source>
</evidence>
<evidence type="ECO:0000259" key="6">
    <source>
        <dbReference type="PROSITE" id="PS50929"/>
    </source>
</evidence>
<dbReference type="Gene3D" id="1.20.1560.10">
    <property type="entry name" value="ABC transporter type 1, transmembrane domain"/>
    <property type="match status" value="1"/>
</dbReference>
<evidence type="ECO:0000256" key="3">
    <source>
        <dbReference type="ARBA" id="ARBA00022989"/>
    </source>
</evidence>
<gene>
    <name evidence="7" type="ORF">PCOR1329_LOCUS34168</name>
</gene>
<feature type="non-terminal residue" evidence="7">
    <location>
        <position position="1"/>
    </location>
</feature>
<dbReference type="PANTHER" id="PTHR43394:SF1">
    <property type="entry name" value="ATP-BINDING CASSETTE SUB-FAMILY B MEMBER 10, MITOCHONDRIAL"/>
    <property type="match status" value="1"/>
</dbReference>
<dbReference type="Gene3D" id="3.40.50.300">
    <property type="entry name" value="P-loop containing nucleotide triphosphate hydrolases"/>
    <property type="match status" value="1"/>
</dbReference>
<dbReference type="CDD" id="cd07346">
    <property type="entry name" value="ABC_6TM_exporters"/>
    <property type="match status" value="1"/>
</dbReference>
<accession>A0ABN9SZS1</accession>
<name>A0ABN9SZS1_9DINO</name>
<dbReference type="InterPro" id="IPR003439">
    <property type="entry name" value="ABC_transporter-like_ATP-bd"/>
</dbReference>
<dbReference type="InterPro" id="IPR036640">
    <property type="entry name" value="ABC1_TM_sf"/>
</dbReference>
<evidence type="ECO:0000256" key="5">
    <source>
        <dbReference type="SAM" id="Phobius"/>
    </source>
</evidence>
<keyword evidence="2 5" id="KW-0812">Transmembrane</keyword>
<feature type="domain" description="ABC transmembrane type-1" evidence="6">
    <location>
        <begin position="12"/>
        <end position="300"/>
    </location>
</feature>